<dbReference type="SUPFAM" id="SSF53098">
    <property type="entry name" value="Ribonuclease H-like"/>
    <property type="match status" value="1"/>
</dbReference>
<keyword evidence="20" id="KW-1185">Reference proteome</keyword>
<dbReference type="Pfam" id="PF00385">
    <property type="entry name" value="Chromo"/>
    <property type="match status" value="1"/>
</dbReference>
<evidence type="ECO:0000256" key="4">
    <source>
        <dbReference type="ARBA" id="ARBA00022722"/>
    </source>
</evidence>
<name>A0A4Q2D369_9AGAR</name>
<evidence type="ECO:0000256" key="7">
    <source>
        <dbReference type="ARBA" id="ARBA00022759"/>
    </source>
</evidence>
<dbReference type="AlphaFoldDB" id="A0A4Q2D369"/>
<keyword evidence="3" id="KW-0548">Nucleotidyltransferase</keyword>
<evidence type="ECO:0000256" key="9">
    <source>
        <dbReference type="ARBA" id="ARBA00022842"/>
    </source>
</evidence>
<dbReference type="GO" id="GO:0046872">
    <property type="term" value="F:metal ion binding"/>
    <property type="evidence" value="ECO:0007669"/>
    <property type="project" value="UniProtKB-KW"/>
</dbReference>
<keyword evidence="6" id="KW-0064">Aspartyl protease</keyword>
<keyword evidence="4" id="KW-0540">Nuclease</keyword>
<keyword evidence="11" id="KW-0229">DNA integration</keyword>
<evidence type="ECO:0000256" key="6">
    <source>
        <dbReference type="ARBA" id="ARBA00022750"/>
    </source>
</evidence>
<evidence type="ECO:0000256" key="5">
    <source>
        <dbReference type="ARBA" id="ARBA00022723"/>
    </source>
</evidence>
<sequence>MFFGLTNSPATFQAMMDHIFDEEIRGGLVIVYMDDILIFASTKEELERITRIVLEKLKQNDLFLKPEKCVFCVKEIDYLGFIISEGFLHMDPAKIEGIINWPEPTTVKQVRSFLGFGNFYRKFIQGYSAKAKPLNDLLKTATKFTWTPEAQRSFDLLKKCFTEEPVLRMPDPDRPFQIESDASKDASGAVLTQKDATGKRYPISYLSRTFNDTERRWEIYDRELFGIIRALREWRHYIHGSPHQTEIYTDHLNLQYFKDPQKLNDRQKRWIPELDQYNFKLIYTPGTKMTVSDALSRRPDHHPSEEGKNQTHVLLKPERFIATIRADSDGTLYDQEIRLQIVKATQEQSDAIKILNNLKEGKTDFLSDKWKIVSTSEGDLLTHDERTYVPHDVELKRKIVRIYHDAPTAGHPGQQATRLQVQRNYYWPGLTKFVNSYVRGCAACQQNKINRRPTKPPLMPIEPSKESRPFSQISMDLITNLPVSKGYDSILVIVDHGLTKGIILTPCMKTITSKQTSDIIYEKLLTKYGRPNKIISDRDPRFMAGSFQEALQKMGVQPAPSSAFHPQMDGATERVNQEIQAYLSIFCALNPETWGERLAMVEFTHNSRTHADRQQSPFELLYGYNPEAIPTAMGEFKFPSTQKRIESMEIARNEALAAHELARIRMKERISHNFTPFREGDKVWLESRNLKLPYASKKIAPKREGPFKIKKVLSDVTYRLQLPEHWKIHNVFHAALLSPYKQTETHGPTHPTPVPEIIDGYEEFEVEGILKHKKEAGKTFYLLRWKDQPTTEDGWEPEEHLENSQELLKEYWTRVKGKQRRRHILEKR</sequence>
<dbReference type="Gene3D" id="3.30.70.270">
    <property type="match status" value="2"/>
</dbReference>
<dbReference type="Pfam" id="PF17921">
    <property type="entry name" value="Integrase_H2C2"/>
    <property type="match status" value="1"/>
</dbReference>
<evidence type="ECO:0000256" key="3">
    <source>
        <dbReference type="ARBA" id="ARBA00022695"/>
    </source>
</evidence>
<keyword evidence="9" id="KW-0460">Magnesium</keyword>
<dbReference type="GO" id="GO:0003723">
    <property type="term" value="F:RNA binding"/>
    <property type="evidence" value="ECO:0007669"/>
    <property type="project" value="UniProtKB-KW"/>
</dbReference>
<evidence type="ECO:0000256" key="12">
    <source>
        <dbReference type="ARBA" id="ARBA00022918"/>
    </source>
</evidence>
<dbReference type="InterPro" id="IPR016197">
    <property type="entry name" value="Chromo-like_dom_sf"/>
</dbReference>
<feature type="domain" description="Chromo" evidence="16">
    <location>
        <begin position="764"/>
        <end position="823"/>
    </location>
</feature>
<dbReference type="InterPro" id="IPR056924">
    <property type="entry name" value="SH3_Tf2-1"/>
</dbReference>
<dbReference type="GO" id="GO:0003887">
    <property type="term" value="F:DNA-directed DNA polymerase activity"/>
    <property type="evidence" value="ECO:0007669"/>
    <property type="project" value="UniProtKB-KW"/>
</dbReference>
<dbReference type="Gene3D" id="3.30.420.10">
    <property type="entry name" value="Ribonuclease H-like superfamily/Ribonuclease H"/>
    <property type="match status" value="1"/>
</dbReference>
<dbReference type="Pfam" id="PF24626">
    <property type="entry name" value="SH3_Tf2-1"/>
    <property type="match status" value="1"/>
</dbReference>
<feature type="domain" description="Integrase catalytic" evidence="18">
    <location>
        <begin position="465"/>
        <end position="625"/>
    </location>
</feature>
<dbReference type="PROSITE" id="PS50878">
    <property type="entry name" value="RT_POL"/>
    <property type="match status" value="1"/>
</dbReference>
<evidence type="ECO:0000256" key="10">
    <source>
        <dbReference type="ARBA" id="ARBA00022884"/>
    </source>
</evidence>
<evidence type="ECO:0000259" key="17">
    <source>
        <dbReference type="PROSITE" id="PS50878"/>
    </source>
</evidence>
<evidence type="ECO:0000256" key="2">
    <source>
        <dbReference type="ARBA" id="ARBA00022679"/>
    </source>
</evidence>
<keyword evidence="10" id="KW-0694">RNA-binding</keyword>
<dbReference type="FunFam" id="3.30.70.270:FF:000003">
    <property type="entry name" value="Transposon Ty3-G Gag-Pol polyprotein"/>
    <property type="match status" value="1"/>
</dbReference>
<dbReference type="InterPro" id="IPR023780">
    <property type="entry name" value="Chromo_domain"/>
</dbReference>
<accession>A0A4Q2D369</accession>
<dbReference type="InterPro" id="IPR050951">
    <property type="entry name" value="Retrovirus_Pol_polyprotein"/>
</dbReference>
<evidence type="ECO:0000256" key="14">
    <source>
        <dbReference type="ARBA" id="ARBA00023125"/>
    </source>
</evidence>
<keyword evidence="5" id="KW-0479">Metal-binding</keyword>
<keyword evidence="15" id="KW-0233">DNA recombination</keyword>
<dbReference type="Pfam" id="PF00078">
    <property type="entry name" value="RVT_1"/>
    <property type="match status" value="1"/>
</dbReference>
<dbReference type="InterPro" id="IPR043502">
    <property type="entry name" value="DNA/RNA_pol_sf"/>
</dbReference>
<feature type="domain" description="Reverse transcriptase" evidence="17">
    <location>
        <begin position="1"/>
        <end position="83"/>
    </location>
</feature>
<comment type="caution">
    <text evidence="19">The sequence shown here is derived from an EMBL/GenBank/DDBJ whole genome shotgun (WGS) entry which is preliminary data.</text>
</comment>
<dbReference type="SMART" id="SM00298">
    <property type="entry name" value="CHROMO"/>
    <property type="match status" value="1"/>
</dbReference>
<dbReference type="PANTHER" id="PTHR37984">
    <property type="entry name" value="PROTEIN CBG26694"/>
    <property type="match status" value="1"/>
</dbReference>
<dbReference type="InterPro" id="IPR000477">
    <property type="entry name" value="RT_dom"/>
</dbReference>
<evidence type="ECO:0000256" key="8">
    <source>
        <dbReference type="ARBA" id="ARBA00022801"/>
    </source>
</evidence>
<dbReference type="CDD" id="cd01647">
    <property type="entry name" value="RT_LTR"/>
    <property type="match status" value="1"/>
</dbReference>
<evidence type="ECO:0000313" key="20">
    <source>
        <dbReference type="Proteomes" id="UP000290288"/>
    </source>
</evidence>
<evidence type="ECO:0000256" key="15">
    <source>
        <dbReference type="ARBA" id="ARBA00023172"/>
    </source>
</evidence>
<dbReference type="GO" id="GO:0003964">
    <property type="term" value="F:RNA-directed DNA polymerase activity"/>
    <property type="evidence" value="ECO:0007669"/>
    <property type="project" value="UniProtKB-KW"/>
</dbReference>
<keyword evidence="7" id="KW-0255">Endonuclease</keyword>
<reference evidence="19 20" key="1">
    <citation type="submission" date="2019-01" db="EMBL/GenBank/DDBJ databases">
        <title>Draft genome sequence of Psathyrella aberdarensis IHI B618.</title>
        <authorList>
            <person name="Buettner E."/>
            <person name="Kellner H."/>
        </authorList>
    </citation>
    <scope>NUCLEOTIDE SEQUENCE [LARGE SCALE GENOMIC DNA]</scope>
    <source>
        <strain evidence="19 20">IHI B618</strain>
    </source>
</reference>
<keyword evidence="2" id="KW-0808">Transferase</keyword>
<evidence type="ECO:0000256" key="13">
    <source>
        <dbReference type="ARBA" id="ARBA00022932"/>
    </source>
</evidence>
<dbReference type="PROSITE" id="PS50013">
    <property type="entry name" value="CHROMO_2"/>
    <property type="match status" value="1"/>
</dbReference>
<dbReference type="OrthoDB" id="3341476at2759"/>
<evidence type="ECO:0000313" key="19">
    <source>
        <dbReference type="EMBL" id="RXW12615.1"/>
    </source>
</evidence>
<protein>
    <submittedName>
        <fullName evidence="19">Uncharacterized protein</fullName>
    </submittedName>
</protein>
<evidence type="ECO:0000256" key="11">
    <source>
        <dbReference type="ARBA" id="ARBA00022908"/>
    </source>
</evidence>
<evidence type="ECO:0000256" key="1">
    <source>
        <dbReference type="ARBA" id="ARBA00022670"/>
    </source>
</evidence>
<dbReference type="InterPro" id="IPR012337">
    <property type="entry name" value="RNaseH-like_sf"/>
</dbReference>
<dbReference type="InterPro" id="IPR041373">
    <property type="entry name" value="RT_RNaseH"/>
</dbReference>
<evidence type="ECO:0000259" key="18">
    <source>
        <dbReference type="PROSITE" id="PS50994"/>
    </source>
</evidence>
<dbReference type="GO" id="GO:0004190">
    <property type="term" value="F:aspartic-type endopeptidase activity"/>
    <property type="evidence" value="ECO:0007669"/>
    <property type="project" value="UniProtKB-KW"/>
</dbReference>
<dbReference type="STRING" id="2316362.A0A4Q2D369"/>
<dbReference type="Pfam" id="PF17917">
    <property type="entry name" value="RT_RNaseH"/>
    <property type="match status" value="1"/>
</dbReference>
<dbReference type="InterPro" id="IPR043128">
    <property type="entry name" value="Rev_trsase/Diguanyl_cyclase"/>
</dbReference>
<dbReference type="GO" id="GO:0006310">
    <property type="term" value="P:DNA recombination"/>
    <property type="evidence" value="ECO:0007669"/>
    <property type="project" value="UniProtKB-KW"/>
</dbReference>
<dbReference type="SUPFAM" id="SSF56672">
    <property type="entry name" value="DNA/RNA polymerases"/>
    <property type="match status" value="1"/>
</dbReference>
<keyword evidence="8" id="KW-0378">Hydrolase</keyword>
<dbReference type="InterPro" id="IPR000953">
    <property type="entry name" value="Chromo/chromo_shadow_dom"/>
</dbReference>
<dbReference type="Proteomes" id="UP000290288">
    <property type="component" value="Unassembled WGS sequence"/>
</dbReference>
<dbReference type="Gene3D" id="1.10.340.70">
    <property type="match status" value="1"/>
</dbReference>
<dbReference type="GO" id="GO:0005634">
    <property type="term" value="C:nucleus"/>
    <property type="evidence" value="ECO:0007669"/>
    <property type="project" value="UniProtKB-ARBA"/>
</dbReference>
<dbReference type="GO" id="GO:0003677">
    <property type="term" value="F:DNA binding"/>
    <property type="evidence" value="ECO:0007669"/>
    <property type="project" value="UniProtKB-KW"/>
</dbReference>
<dbReference type="InterPro" id="IPR036397">
    <property type="entry name" value="RNaseH_sf"/>
</dbReference>
<keyword evidence="12" id="KW-0695">RNA-directed DNA polymerase</keyword>
<dbReference type="GO" id="GO:0006338">
    <property type="term" value="P:chromatin remodeling"/>
    <property type="evidence" value="ECO:0007669"/>
    <property type="project" value="UniProtKB-ARBA"/>
</dbReference>
<dbReference type="GO" id="GO:0015074">
    <property type="term" value="P:DNA integration"/>
    <property type="evidence" value="ECO:0007669"/>
    <property type="project" value="UniProtKB-KW"/>
</dbReference>
<dbReference type="FunFam" id="3.30.70.270:FF:000020">
    <property type="entry name" value="Transposon Tf2-6 polyprotein-like Protein"/>
    <property type="match status" value="1"/>
</dbReference>
<keyword evidence="1" id="KW-0645">Protease</keyword>
<organism evidence="19 20">
    <name type="scientific">Candolleomyces aberdarensis</name>
    <dbReference type="NCBI Taxonomy" id="2316362"/>
    <lineage>
        <taxon>Eukaryota</taxon>
        <taxon>Fungi</taxon>
        <taxon>Dikarya</taxon>
        <taxon>Basidiomycota</taxon>
        <taxon>Agaricomycotina</taxon>
        <taxon>Agaricomycetes</taxon>
        <taxon>Agaricomycetidae</taxon>
        <taxon>Agaricales</taxon>
        <taxon>Agaricineae</taxon>
        <taxon>Psathyrellaceae</taxon>
        <taxon>Candolleomyces</taxon>
    </lineage>
</organism>
<dbReference type="GO" id="GO:0006508">
    <property type="term" value="P:proteolysis"/>
    <property type="evidence" value="ECO:0007669"/>
    <property type="project" value="UniProtKB-KW"/>
</dbReference>
<gene>
    <name evidence="19" type="ORF">EST38_g13239</name>
</gene>
<dbReference type="CDD" id="cd09274">
    <property type="entry name" value="RNase_HI_RT_Ty3"/>
    <property type="match status" value="1"/>
</dbReference>
<dbReference type="CDD" id="cd00024">
    <property type="entry name" value="CD_CSD"/>
    <property type="match status" value="1"/>
</dbReference>
<dbReference type="Gene3D" id="2.40.50.40">
    <property type="match status" value="1"/>
</dbReference>
<keyword evidence="13" id="KW-0239">DNA-directed DNA polymerase</keyword>
<dbReference type="GO" id="GO:0004519">
    <property type="term" value="F:endonuclease activity"/>
    <property type="evidence" value="ECO:0007669"/>
    <property type="project" value="UniProtKB-KW"/>
</dbReference>
<proteinExistence type="predicted"/>
<dbReference type="PANTHER" id="PTHR37984:SF5">
    <property type="entry name" value="PROTEIN NYNRIN-LIKE"/>
    <property type="match status" value="1"/>
</dbReference>
<dbReference type="PROSITE" id="PS50994">
    <property type="entry name" value="INTEGRASE"/>
    <property type="match status" value="1"/>
</dbReference>
<dbReference type="InterPro" id="IPR001584">
    <property type="entry name" value="Integrase_cat-core"/>
</dbReference>
<evidence type="ECO:0000259" key="16">
    <source>
        <dbReference type="PROSITE" id="PS50013"/>
    </source>
</evidence>
<dbReference type="EMBL" id="SDEE01001180">
    <property type="protein sequence ID" value="RXW12615.1"/>
    <property type="molecule type" value="Genomic_DNA"/>
</dbReference>
<dbReference type="InterPro" id="IPR041588">
    <property type="entry name" value="Integrase_H2C2"/>
</dbReference>
<keyword evidence="14" id="KW-0238">DNA-binding</keyword>
<dbReference type="SUPFAM" id="SSF54160">
    <property type="entry name" value="Chromo domain-like"/>
    <property type="match status" value="1"/>
</dbReference>